<evidence type="ECO:0000256" key="3">
    <source>
        <dbReference type="PROSITE-ProRule" id="PRU00169"/>
    </source>
</evidence>
<feature type="domain" description="HTH LytTR-type" evidence="5">
    <location>
        <begin position="140"/>
        <end position="234"/>
    </location>
</feature>
<evidence type="ECO:0000259" key="4">
    <source>
        <dbReference type="PROSITE" id="PS50110"/>
    </source>
</evidence>
<dbReference type="Pfam" id="PF04397">
    <property type="entry name" value="LytTR"/>
    <property type="match status" value="1"/>
</dbReference>
<gene>
    <name evidence="6" type="ORF">ACFFGH_17215</name>
</gene>
<keyword evidence="1" id="KW-0902">Two-component regulatory system</keyword>
<reference evidence="6 7" key="1">
    <citation type="submission" date="2024-09" db="EMBL/GenBank/DDBJ databases">
        <authorList>
            <person name="Sun Q."/>
            <person name="Mori K."/>
        </authorList>
    </citation>
    <scope>NUCLEOTIDE SEQUENCE [LARGE SCALE GENOMIC DNA]</scope>
    <source>
        <strain evidence="6 7">KCTC 23076</strain>
    </source>
</reference>
<proteinExistence type="predicted"/>
<keyword evidence="3" id="KW-0597">Phosphoprotein</keyword>
<dbReference type="SUPFAM" id="SSF52172">
    <property type="entry name" value="CheY-like"/>
    <property type="match status" value="1"/>
</dbReference>
<dbReference type="SMART" id="SM00850">
    <property type="entry name" value="LytTR"/>
    <property type="match status" value="1"/>
</dbReference>
<dbReference type="SMART" id="SM00448">
    <property type="entry name" value="REC"/>
    <property type="match status" value="1"/>
</dbReference>
<dbReference type="InterPro" id="IPR039420">
    <property type="entry name" value="WalR-like"/>
</dbReference>
<name>A0ABV6RRH7_9GAMM</name>
<dbReference type="Proteomes" id="UP001589896">
    <property type="component" value="Unassembled WGS sequence"/>
</dbReference>
<dbReference type="PANTHER" id="PTHR48111">
    <property type="entry name" value="REGULATOR OF RPOS"/>
    <property type="match status" value="1"/>
</dbReference>
<dbReference type="Pfam" id="PF00072">
    <property type="entry name" value="Response_reg"/>
    <property type="match status" value="1"/>
</dbReference>
<dbReference type="PROSITE" id="PS50110">
    <property type="entry name" value="RESPONSE_REGULATORY"/>
    <property type="match status" value="1"/>
</dbReference>
<organism evidence="6 7">
    <name type="scientific">Lysobacter korlensis</name>
    <dbReference type="NCBI Taxonomy" id="553636"/>
    <lineage>
        <taxon>Bacteria</taxon>
        <taxon>Pseudomonadati</taxon>
        <taxon>Pseudomonadota</taxon>
        <taxon>Gammaproteobacteria</taxon>
        <taxon>Lysobacterales</taxon>
        <taxon>Lysobacteraceae</taxon>
        <taxon>Lysobacter</taxon>
    </lineage>
</organism>
<evidence type="ECO:0000313" key="6">
    <source>
        <dbReference type="EMBL" id="MFC0679579.1"/>
    </source>
</evidence>
<dbReference type="InterPro" id="IPR011006">
    <property type="entry name" value="CheY-like_superfamily"/>
</dbReference>
<evidence type="ECO:0000256" key="1">
    <source>
        <dbReference type="ARBA" id="ARBA00023012"/>
    </source>
</evidence>
<dbReference type="InterPro" id="IPR007492">
    <property type="entry name" value="LytTR_DNA-bd_dom"/>
</dbReference>
<sequence>MIRALIVDDERMARAELRRLLQAHADVEIVGEAANAEEGLKCFAQTEPDLVFIDIQMPGMSGLALAAQLEGRVQIIFCTAYDSYAIDAFGLNAVDYLVKPVVAERLARSLERVAPKRAGDTPRLPYDHGLLLKFGEVSRIVRLHEVDRFESVGNHAAVYTPHGKAYILSSLTRIEQRLEPAYFFRANRSVILRLDAVRSIEPDVGTGFIATLVDGSKVEVSRRQAQLLRSRMGCLD</sequence>
<keyword evidence="2" id="KW-0238">DNA-binding</keyword>
<comment type="caution">
    <text evidence="6">The sequence shown here is derived from an EMBL/GenBank/DDBJ whole genome shotgun (WGS) entry which is preliminary data.</text>
</comment>
<dbReference type="RefSeq" id="WP_386670495.1">
    <property type="nucleotide sequence ID" value="NZ_JBHLTG010000004.1"/>
</dbReference>
<feature type="modified residue" description="4-aspartylphosphate" evidence="3">
    <location>
        <position position="54"/>
    </location>
</feature>
<dbReference type="InterPro" id="IPR001789">
    <property type="entry name" value="Sig_transdc_resp-reg_receiver"/>
</dbReference>
<evidence type="ECO:0000256" key="2">
    <source>
        <dbReference type="ARBA" id="ARBA00023125"/>
    </source>
</evidence>
<dbReference type="Gene3D" id="2.40.50.1020">
    <property type="entry name" value="LytTr DNA-binding domain"/>
    <property type="match status" value="1"/>
</dbReference>
<dbReference type="Gene3D" id="3.40.50.2300">
    <property type="match status" value="1"/>
</dbReference>
<accession>A0ABV6RRH7</accession>
<evidence type="ECO:0000259" key="5">
    <source>
        <dbReference type="PROSITE" id="PS50930"/>
    </source>
</evidence>
<dbReference type="EMBL" id="JBHLTG010000004">
    <property type="protein sequence ID" value="MFC0679579.1"/>
    <property type="molecule type" value="Genomic_DNA"/>
</dbReference>
<dbReference type="PROSITE" id="PS50930">
    <property type="entry name" value="HTH_LYTTR"/>
    <property type="match status" value="1"/>
</dbReference>
<keyword evidence="7" id="KW-1185">Reference proteome</keyword>
<feature type="domain" description="Response regulatory" evidence="4">
    <location>
        <begin position="3"/>
        <end position="114"/>
    </location>
</feature>
<protein>
    <submittedName>
        <fullName evidence="6">LytR/AlgR family response regulator transcription factor</fullName>
    </submittedName>
</protein>
<dbReference type="PANTHER" id="PTHR48111:SF69">
    <property type="entry name" value="RESPONSE REGULATOR RECEIVER"/>
    <property type="match status" value="1"/>
</dbReference>
<evidence type="ECO:0000313" key="7">
    <source>
        <dbReference type="Proteomes" id="UP001589896"/>
    </source>
</evidence>